<dbReference type="RefSeq" id="WP_135107236.1">
    <property type="nucleotide sequence ID" value="NZ_JADGKW010000007.1"/>
</dbReference>
<evidence type="ECO:0000313" key="1">
    <source>
        <dbReference type="EMBL" id="TFU86970.1"/>
    </source>
</evidence>
<comment type="caution">
    <text evidence="1">The sequence shown here is derived from an EMBL/GenBank/DDBJ whole genome shotgun (WGS) entry which is preliminary data.</text>
</comment>
<gene>
    <name evidence="1" type="ORF">E4T88_16100</name>
</gene>
<evidence type="ECO:0000313" key="2">
    <source>
        <dbReference type="Proteomes" id="UP000298285"/>
    </source>
</evidence>
<dbReference type="OrthoDB" id="1033123at2"/>
<dbReference type="Proteomes" id="UP000298285">
    <property type="component" value="Unassembled WGS sequence"/>
</dbReference>
<reference evidence="1 2" key="1">
    <citation type="submission" date="2019-03" db="EMBL/GenBank/DDBJ databases">
        <title>Diversity of the mouse oral microbiome.</title>
        <authorList>
            <person name="Joseph S."/>
            <person name="Aduse-Opoku J."/>
            <person name="Curtis M."/>
            <person name="Wade W."/>
            <person name="Hashim A."/>
        </authorList>
    </citation>
    <scope>NUCLEOTIDE SEQUENCE [LARGE SCALE GENOMIC DNA]</scope>
    <source>
        <strain evidence="1 2">P11</strain>
    </source>
</reference>
<sequence length="174" mass="19887">MSVKQMLFRESDAAVDKSIKIPFEFRNVPSDKVDKVGQHIVIRPASVSTWFRLKPLLAMIEGKDLELAKAAKGKDFNTDIAEVMERYDTLIMEIVYLGIHNNDGDMPEWFKKVLKDSCTWEDIYILFNAIIYRLGTSSFLNTITAMEAVSPLDEREIIALQENKETWLKAALPS</sequence>
<name>A0A4Y9II92_9BACT</name>
<organism evidence="1 2">
    <name type="scientific">Dysgonomonas mossii</name>
    <dbReference type="NCBI Taxonomy" id="163665"/>
    <lineage>
        <taxon>Bacteria</taxon>
        <taxon>Pseudomonadati</taxon>
        <taxon>Bacteroidota</taxon>
        <taxon>Bacteroidia</taxon>
        <taxon>Bacteroidales</taxon>
        <taxon>Dysgonomonadaceae</taxon>
        <taxon>Dysgonomonas</taxon>
    </lineage>
</organism>
<accession>A0A4Y9II92</accession>
<dbReference type="AlphaFoldDB" id="A0A4Y9II92"/>
<proteinExistence type="predicted"/>
<dbReference type="EMBL" id="SPPK01000007">
    <property type="protein sequence ID" value="TFU86970.1"/>
    <property type="molecule type" value="Genomic_DNA"/>
</dbReference>
<protein>
    <submittedName>
        <fullName evidence="1">Uncharacterized protein</fullName>
    </submittedName>
</protein>